<accession>A0A2K2AR17</accession>
<name>A0A2K2AR17_POPTR</name>
<gene>
    <name evidence="1" type="ORF">POPTR_004G070300</name>
</gene>
<dbReference type="AlphaFoldDB" id="A0A2K2AR17"/>
<evidence type="ECO:0000313" key="2">
    <source>
        <dbReference type="Proteomes" id="UP000006729"/>
    </source>
</evidence>
<sequence>MVLEVFLKLNALIWSLLQKVTPSSTSLVQLFFQTSTMLKFLLLSMFQMVIWLQAQLLLSQQLLVLQLFLH</sequence>
<dbReference type="InParanoid" id="A0A2K2AR17"/>
<organism evidence="1 2">
    <name type="scientific">Populus trichocarpa</name>
    <name type="common">Western balsam poplar</name>
    <name type="synonym">Populus balsamifera subsp. trichocarpa</name>
    <dbReference type="NCBI Taxonomy" id="3694"/>
    <lineage>
        <taxon>Eukaryota</taxon>
        <taxon>Viridiplantae</taxon>
        <taxon>Streptophyta</taxon>
        <taxon>Embryophyta</taxon>
        <taxon>Tracheophyta</taxon>
        <taxon>Spermatophyta</taxon>
        <taxon>Magnoliopsida</taxon>
        <taxon>eudicotyledons</taxon>
        <taxon>Gunneridae</taxon>
        <taxon>Pentapetalae</taxon>
        <taxon>rosids</taxon>
        <taxon>fabids</taxon>
        <taxon>Malpighiales</taxon>
        <taxon>Salicaceae</taxon>
        <taxon>Saliceae</taxon>
        <taxon>Populus</taxon>
    </lineage>
</organism>
<evidence type="ECO:0000313" key="1">
    <source>
        <dbReference type="EMBL" id="PNT39969.1"/>
    </source>
</evidence>
<proteinExistence type="predicted"/>
<dbReference type="EMBL" id="CM009293">
    <property type="protein sequence ID" value="PNT39969.1"/>
    <property type="molecule type" value="Genomic_DNA"/>
</dbReference>
<reference evidence="1 2" key="1">
    <citation type="journal article" date="2006" name="Science">
        <title>The genome of black cottonwood, Populus trichocarpa (Torr. &amp; Gray).</title>
        <authorList>
            <person name="Tuskan G.A."/>
            <person name="Difazio S."/>
            <person name="Jansson S."/>
            <person name="Bohlmann J."/>
            <person name="Grigoriev I."/>
            <person name="Hellsten U."/>
            <person name="Putnam N."/>
            <person name="Ralph S."/>
            <person name="Rombauts S."/>
            <person name="Salamov A."/>
            <person name="Schein J."/>
            <person name="Sterck L."/>
            <person name="Aerts A."/>
            <person name="Bhalerao R.R."/>
            <person name="Bhalerao R.P."/>
            <person name="Blaudez D."/>
            <person name="Boerjan W."/>
            <person name="Brun A."/>
            <person name="Brunner A."/>
            <person name="Busov V."/>
            <person name="Campbell M."/>
            <person name="Carlson J."/>
            <person name="Chalot M."/>
            <person name="Chapman J."/>
            <person name="Chen G.L."/>
            <person name="Cooper D."/>
            <person name="Coutinho P.M."/>
            <person name="Couturier J."/>
            <person name="Covert S."/>
            <person name="Cronk Q."/>
            <person name="Cunningham R."/>
            <person name="Davis J."/>
            <person name="Degroeve S."/>
            <person name="Dejardin A."/>
            <person name="Depamphilis C."/>
            <person name="Detter J."/>
            <person name="Dirks B."/>
            <person name="Dubchak I."/>
            <person name="Duplessis S."/>
            <person name="Ehlting J."/>
            <person name="Ellis B."/>
            <person name="Gendler K."/>
            <person name="Goodstein D."/>
            <person name="Gribskov M."/>
            <person name="Grimwood J."/>
            <person name="Groover A."/>
            <person name="Gunter L."/>
            <person name="Hamberger B."/>
            <person name="Heinze B."/>
            <person name="Helariutta Y."/>
            <person name="Henrissat B."/>
            <person name="Holligan D."/>
            <person name="Holt R."/>
            <person name="Huang W."/>
            <person name="Islam-Faridi N."/>
            <person name="Jones S."/>
            <person name="Jones-Rhoades M."/>
            <person name="Jorgensen R."/>
            <person name="Joshi C."/>
            <person name="Kangasjarvi J."/>
            <person name="Karlsson J."/>
            <person name="Kelleher C."/>
            <person name="Kirkpatrick R."/>
            <person name="Kirst M."/>
            <person name="Kohler A."/>
            <person name="Kalluri U."/>
            <person name="Larimer F."/>
            <person name="Leebens-Mack J."/>
            <person name="Leple J.C."/>
            <person name="Locascio P."/>
            <person name="Lou Y."/>
            <person name="Lucas S."/>
            <person name="Martin F."/>
            <person name="Montanini B."/>
            <person name="Napoli C."/>
            <person name="Nelson D.R."/>
            <person name="Nelson C."/>
            <person name="Nieminen K."/>
            <person name="Nilsson O."/>
            <person name="Pereda V."/>
            <person name="Peter G."/>
            <person name="Philippe R."/>
            <person name="Pilate G."/>
            <person name="Poliakov A."/>
            <person name="Razumovskaya J."/>
            <person name="Richardson P."/>
            <person name="Rinaldi C."/>
            <person name="Ritland K."/>
            <person name="Rouze P."/>
            <person name="Ryaboy D."/>
            <person name="Schmutz J."/>
            <person name="Schrader J."/>
            <person name="Segerman B."/>
            <person name="Shin H."/>
            <person name="Siddiqui A."/>
            <person name="Sterky F."/>
            <person name="Terry A."/>
            <person name="Tsai C.J."/>
            <person name="Uberbacher E."/>
            <person name="Unneberg P."/>
            <person name="Vahala J."/>
            <person name="Wall K."/>
            <person name="Wessler S."/>
            <person name="Yang G."/>
            <person name="Yin T."/>
            <person name="Douglas C."/>
            <person name="Marra M."/>
            <person name="Sandberg G."/>
            <person name="Van de Peer Y."/>
            <person name="Rokhsar D."/>
        </authorList>
    </citation>
    <scope>NUCLEOTIDE SEQUENCE [LARGE SCALE GENOMIC DNA]</scope>
    <source>
        <strain evidence="2">cv. Nisqually</strain>
    </source>
</reference>
<keyword evidence="2" id="KW-1185">Reference proteome</keyword>
<protein>
    <submittedName>
        <fullName evidence="1">Uncharacterized protein</fullName>
    </submittedName>
</protein>
<dbReference type="Proteomes" id="UP000006729">
    <property type="component" value="Chromosome 4"/>
</dbReference>